<dbReference type="Pfam" id="PF00700">
    <property type="entry name" value="Flagellin_C"/>
    <property type="match status" value="1"/>
</dbReference>
<dbReference type="PANTHER" id="PTHR42792">
    <property type="entry name" value="FLAGELLIN"/>
    <property type="match status" value="1"/>
</dbReference>
<dbReference type="PRINTS" id="PR00207">
    <property type="entry name" value="FLAGELLIN"/>
</dbReference>
<comment type="similarity">
    <text evidence="1 4">Belongs to the bacterial flagellin family.</text>
</comment>
<keyword evidence="2 4" id="KW-0964">Secreted</keyword>
<reference evidence="7 8" key="1">
    <citation type="submission" date="2023-04" db="EMBL/GenBank/DDBJ databases">
        <title>A long-awaited taxogenomic arrangement of the family Halomonadaceae.</title>
        <authorList>
            <person name="De La Haba R."/>
            <person name="Chuvochina M."/>
            <person name="Wittouck S."/>
            <person name="Arahal D.R."/>
            <person name="Sanchez-Porro C."/>
            <person name="Hugenholtz P."/>
            <person name="Ventosa A."/>
        </authorList>
    </citation>
    <scope>NUCLEOTIDE SEQUENCE [LARGE SCALE GENOMIC DNA]</scope>
    <source>
        <strain evidence="7 8">DSM 21020</strain>
    </source>
</reference>
<accession>A0ABU1H7H4</accession>
<evidence type="ECO:0000256" key="3">
    <source>
        <dbReference type="ARBA" id="ARBA00023143"/>
    </source>
</evidence>
<dbReference type="Gene3D" id="1.20.1330.10">
    <property type="entry name" value="f41 fragment of flagellin, N-terminal domain"/>
    <property type="match status" value="2"/>
</dbReference>
<evidence type="ECO:0000313" key="7">
    <source>
        <dbReference type="EMBL" id="MDR5899473.1"/>
    </source>
</evidence>
<organism evidence="7 8">
    <name type="scientific">Vreelandella vilamensis</name>
    <dbReference type="NCBI Taxonomy" id="531309"/>
    <lineage>
        <taxon>Bacteria</taxon>
        <taxon>Pseudomonadati</taxon>
        <taxon>Pseudomonadota</taxon>
        <taxon>Gammaproteobacteria</taxon>
        <taxon>Oceanospirillales</taxon>
        <taxon>Halomonadaceae</taxon>
        <taxon>Vreelandella</taxon>
    </lineage>
</organism>
<keyword evidence="7" id="KW-0282">Flagellum</keyword>
<evidence type="ECO:0000256" key="2">
    <source>
        <dbReference type="ARBA" id="ARBA00022525"/>
    </source>
</evidence>
<proteinExistence type="inferred from homology"/>
<dbReference type="SUPFAM" id="SSF64518">
    <property type="entry name" value="Phase 1 flagellin"/>
    <property type="match status" value="1"/>
</dbReference>
<dbReference type="Gene3D" id="2.170.280.10">
    <property type="entry name" value="f41 fragment of flagellin, middle domain"/>
    <property type="match status" value="1"/>
</dbReference>
<comment type="subcellular location">
    <subcellularLocation>
        <location evidence="4">Secreted</location>
    </subcellularLocation>
    <subcellularLocation>
        <location evidence="4">Bacterial flagellum</location>
    </subcellularLocation>
</comment>
<dbReference type="InterPro" id="IPR042187">
    <property type="entry name" value="Flagellin_C_sub2"/>
</dbReference>
<keyword evidence="7" id="KW-0966">Cell projection</keyword>
<gene>
    <name evidence="7" type="ORF">QC823_10780</name>
</gene>
<dbReference type="EMBL" id="JARWAN010000016">
    <property type="protein sequence ID" value="MDR5899473.1"/>
    <property type="molecule type" value="Genomic_DNA"/>
</dbReference>
<comment type="caution">
    <text evidence="7">The sequence shown here is derived from an EMBL/GenBank/DDBJ whole genome shotgun (WGS) entry which is preliminary data.</text>
</comment>
<dbReference type="Proteomes" id="UP001254564">
    <property type="component" value="Unassembled WGS sequence"/>
</dbReference>
<dbReference type="Pfam" id="PF00669">
    <property type="entry name" value="Flagellin_N"/>
    <property type="match status" value="1"/>
</dbReference>
<keyword evidence="3 4" id="KW-0975">Bacterial flagellum</keyword>
<dbReference type="PANTHER" id="PTHR42792:SF2">
    <property type="entry name" value="FLAGELLIN"/>
    <property type="match status" value="1"/>
</dbReference>
<dbReference type="InterPro" id="IPR046358">
    <property type="entry name" value="Flagellin_C"/>
</dbReference>
<keyword evidence="8" id="KW-1185">Reference proteome</keyword>
<evidence type="ECO:0000313" key="8">
    <source>
        <dbReference type="Proteomes" id="UP001254564"/>
    </source>
</evidence>
<feature type="domain" description="Flagellin C-terminal" evidence="6">
    <location>
        <begin position="396"/>
        <end position="480"/>
    </location>
</feature>
<dbReference type="InterPro" id="IPR001029">
    <property type="entry name" value="Flagellin_N"/>
</dbReference>
<protein>
    <recommendedName>
        <fullName evidence="4">Flagellin</fullName>
    </recommendedName>
</protein>
<name>A0ABU1H7H4_9GAMM</name>
<dbReference type="Gene3D" id="6.10.10.10">
    <property type="entry name" value="Flagellar export chaperone, C-terminal domain"/>
    <property type="match status" value="1"/>
</dbReference>
<dbReference type="Gene3D" id="6.10.280.190">
    <property type="match status" value="1"/>
</dbReference>
<evidence type="ECO:0000259" key="5">
    <source>
        <dbReference type="Pfam" id="PF00669"/>
    </source>
</evidence>
<evidence type="ECO:0000259" key="6">
    <source>
        <dbReference type="Pfam" id="PF00700"/>
    </source>
</evidence>
<keyword evidence="7" id="KW-0969">Cilium</keyword>
<sequence>MAVIINTNTLSLKSQAHNTRANGALATAMERLSSGLRINSAKDDAAGQAMANRMEASLRAGDKITQGINDGISLMQTAEGGLDGINGLLQRGRQLSVQAANGTLSNSDREALHGEFLQLQDEIDRISFDTQAFDKHPLAPAEQRQLDAALGNTQTLKDVVTKGVWDNSRPSSADPIGFIPKGTKGLVIDIDSLGADDDIQLFTINGTHLVGTPLEVNDPDDVDYTWSINGIDNPDDLKQNLLNSANGFGDEVEYDDSILFHNTTEYDPPPGSVVTRRVAGMNIAYSGDGDWHDNGVNDGYNDPGTRLERVVIEEVNQPLFLAVAGNGHYNLKVDWDEMPDGPPPHPLSTDTDIVMDADFGGNANKLTIPATPSDSETLGLKYVNLLTQGGAGAAIETFDDALSLVDGYRSNYGALNNRFEGAIANLEQQKISTSAAQSRIMDADYALETANLVKAQIIQQASSSMLAQANQVPELALTLLQ</sequence>
<feature type="domain" description="Flagellin N-terminal" evidence="5">
    <location>
        <begin position="5"/>
        <end position="131"/>
    </location>
</feature>
<dbReference type="InterPro" id="IPR001492">
    <property type="entry name" value="Flagellin"/>
</dbReference>
<evidence type="ECO:0000256" key="4">
    <source>
        <dbReference type="RuleBase" id="RU362073"/>
    </source>
</evidence>
<comment type="function">
    <text evidence="4">Flagellin is the subunit protein which polymerizes to form the filaments of bacterial flagella.</text>
</comment>
<evidence type="ECO:0000256" key="1">
    <source>
        <dbReference type="ARBA" id="ARBA00005709"/>
    </source>
</evidence>
<dbReference type="RefSeq" id="WP_309656357.1">
    <property type="nucleotide sequence ID" value="NZ_JARWAN010000016.1"/>
</dbReference>